<proteinExistence type="predicted"/>
<dbReference type="AlphaFoldDB" id="A0A3R9B003"/>
<dbReference type="Pfam" id="PF07751">
    <property type="entry name" value="Abi_2"/>
    <property type="match status" value="1"/>
</dbReference>
<protein>
    <submittedName>
        <fullName evidence="1">CAAX protease</fullName>
    </submittedName>
</protein>
<sequence>MNLEDYISEERLKIYESILKLKKEETIDAYNWNKALSSAMHPLMHCLEVTLRNSIDYSIRHTPPPGAAPAGAPALYRTDKNWIFDLFRYLGDKQFIRQNKRYKFDSNGQIQYLANGFPAYKTTTWEEKTIRKVSKRITDAGKQVTAERVISGLDFGFWTNLLTSSYEDPRTRTLLWPNLLTEVFPGAPAGTKRHTLENKFNQIRELRNRLSHHEAIWKFQYEDPRTGKPDYNNPVFGLNASLILLSKNYDNMLELLKWLSPDRYESFLDNGHDSRFRILCTKEGLYSFVRPTKILDSLDIGQNRQLLKLLKNLKKNKAYRLMDRKKLVAIIGQDYIHR</sequence>
<accession>A0A3R9B003</accession>
<comment type="caution">
    <text evidence="1">The sequence shown here is derived from an EMBL/GenBank/DDBJ whole genome shotgun (WGS) entry which is preliminary data.</text>
</comment>
<name>A0A3R9B003_ENTCL</name>
<keyword evidence="1" id="KW-0645">Protease</keyword>
<dbReference type="InterPro" id="IPR011664">
    <property type="entry name" value="Abi_system_AbiD/AbiF-like"/>
</dbReference>
<dbReference type="GO" id="GO:0008233">
    <property type="term" value="F:peptidase activity"/>
    <property type="evidence" value="ECO:0007669"/>
    <property type="project" value="UniProtKB-KW"/>
</dbReference>
<dbReference type="EMBL" id="RHWT01000058">
    <property type="protein sequence ID" value="RSB25142.1"/>
    <property type="molecule type" value="Genomic_DNA"/>
</dbReference>
<reference evidence="1 2" key="1">
    <citation type="submission" date="2018-10" db="EMBL/GenBank/DDBJ databases">
        <title>Transmission dynamics of multidrug resistant bacteria on intensive care unit surfaces.</title>
        <authorList>
            <person name="D'Souza A.W."/>
            <person name="Potter R.F."/>
            <person name="Wallace M."/>
            <person name="Shupe A."/>
            <person name="Patel S."/>
            <person name="Sun S."/>
            <person name="Gul D."/>
            <person name="Kwon J.H."/>
            <person name="Andleeb S."/>
            <person name="Burnham C.-A.D."/>
            <person name="Dantas G."/>
        </authorList>
    </citation>
    <scope>NUCLEOTIDE SEQUENCE [LARGE SCALE GENOMIC DNA]</scope>
    <source>
        <strain evidence="1 2">EC_073</strain>
    </source>
</reference>
<evidence type="ECO:0000313" key="1">
    <source>
        <dbReference type="EMBL" id="RSB25142.1"/>
    </source>
</evidence>
<dbReference type="RefSeq" id="WP_125366663.1">
    <property type="nucleotide sequence ID" value="NZ_RHWT01000058.1"/>
</dbReference>
<gene>
    <name evidence="1" type="ORF">EGK68_24410</name>
</gene>
<organism evidence="1 2">
    <name type="scientific">Enterobacter cloacae</name>
    <dbReference type="NCBI Taxonomy" id="550"/>
    <lineage>
        <taxon>Bacteria</taxon>
        <taxon>Pseudomonadati</taxon>
        <taxon>Pseudomonadota</taxon>
        <taxon>Gammaproteobacteria</taxon>
        <taxon>Enterobacterales</taxon>
        <taxon>Enterobacteriaceae</taxon>
        <taxon>Enterobacter</taxon>
        <taxon>Enterobacter cloacae complex</taxon>
    </lineage>
</organism>
<evidence type="ECO:0000313" key="2">
    <source>
        <dbReference type="Proteomes" id="UP000275321"/>
    </source>
</evidence>
<dbReference type="GO" id="GO:0006508">
    <property type="term" value="P:proteolysis"/>
    <property type="evidence" value="ECO:0007669"/>
    <property type="project" value="UniProtKB-KW"/>
</dbReference>
<dbReference type="Proteomes" id="UP000275321">
    <property type="component" value="Unassembled WGS sequence"/>
</dbReference>
<keyword evidence="1" id="KW-0378">Hydrolase</keyword>